<dbReference type="EMBL" id="CM007649">
    <property type="protein sequence ID" value="ONM36496.1"/>
    <property type="molecule type" value="Genomic_DNA"/>
</dbReference>
<reference evidence="1" key="1">
    <citation type="submission" date="2015-12" db="EMBL/GenBank/DDBJ databases">
        <title>Update maize B73 reference genome by single molecule sequencing technologies.</title>
        <authorList>
            <consortium name="Maize Genome Sequencing Project"/>
            <person name="Ware D."/>
        </authorList>
    </citation>
    <scope>NUCLEOTIDE SEQUENCE [LARGE SCALE GENOMIC DNA]</scope>
    <source>
        <tissue evidence="1">Seedling</tissue>
    </source>
</reference>
<evidence type="ECO:0000313" key="1">
    <source>
        <dbReference type="EMBL" id="ONM36496.1"/>
    </source>
</evidence>
<dbReference type="AlphaFoldDB" id="A0A1D6N7D1"/>
<gene>
    <name evidence="1" type="ORF">ZEAMMB73_Zm00001d042896</name>
</gene>
<name>A0A1D6N7D1_MAIZE</name>
<accession>A0A1D6N7D1</accession>
<proteinExistence type="predicted"/>
<protein>
    <submittedName>
        <fullName evidence="1">Uncharacterized protein</fullName>
    </submittedName>
</protein>
<organism evidence="1">
    <name type="scientific">Zea mays</name>
    <name type="common">Maize</name>
    <dbReference type="NCBI Taxonomy" id="4577"/>
    <lineage>
        <taxon>Eukaryota</taxon>
        <taxon>Viridiplantae</taxon>
        <taxon>Streptophyta</taxon>
        <taxon>Embryophyta</taxon>
        <taxon>Tracheophyta</taxon>
        <taxon>Spermatophyta</taxon>
        <taxon>Magnoliopsida</taxon>
        <taxon>Liliopsida</taxon>
        <taxon>Poales</taxon>
        <taxon>Poaceae</taxon>
        <taxon>PACMAD clade</taxon>
        <taxon>Panicoideae</taxon>
        <taxon>Andropogonodae</taxon>
        <taxon>Andropogoneae</taxon>
        <taxon>Tripsacinae</taxon>
        <taxon>Zea</taxon>
    </lineage>
</organism>
<sequence>MEAPCACCGSLKIWRRGLRDRGNTYQPIDYRAQDDMLLKYVPSSF</sequence>